<reference evidence="1 2" key="1">
    <citation type="journal article" date="2014" name="Curr. Biol.">
        <title>The genome of the clonal raider ant Cerapachys biroi.</title>
        <authorList>
            <person name="Oxley P.R."/>
            <person name="Ji L."/>
            <person name="Fetter-Pruneda I."/>
            <person name="McKenzie S.K."/>
            <person name="Li C."/>
            <person name="Hu H."/>
            <person name="Zhang G."/>
            <person name="Kronauer D.J."/>
        </authorList>
    </citation>
    <scope>NUCLEOTIDE SEQUENCE [LARGE SCALE GENOMIC DNA]</scope>
</reference>
<protein>
    <recommendedName>
        <fullName evidence="3">Copia protein</fullName>
    </recommendedName>
</protein>
<name>A0A026X1Q1_OOCBI</name>
<evidence type="ECO:0000313" key="2">
    <source>
        <dbReference type="Proteomes" id="UP000053097"/>
    </source>
</evidence>
<keyword evidence="2" id="KW-1185">Reference proteome</keyword>
<organism evidence="1 2">
    <name type="scientific">Ooceraea biroi</name>
    <name type="common">Clonal raider ant</name>
    <name type="synonym">Cerapachys biroi</name>
    <dbReference type="NCBI Taxonomy" id="2015173"/>
    <lineage>
        <taxon>Eukaryota</taxon>
        <taxon>Metazoa</taxon>
        <taxon>Ecdysozoa</taxon>
        <taxon>Arthropoda</taxon>
        <taxon>Hexapoda</taxon>
        <taxon>Insecta</taxon>
        <taxon>Pterygota</taxon>
        <taxon>Neoptera</taxon>
        <taxon>Endopterygota</taxon>
        <taxon>Hymenoptera</taxon>
        <taxon>Apocrita</taxon>
        <taxon>Aculeata</taxon>
        <taxon>Formicoidea</taxon>
        <taxon>Formicidae</taxon>
        <taxon>Dorylinae</taxon>
        <taxon>Ooceraea</taxon>
    </lineage>
</organism>
<gene>
    <name evidence="1" type="ORF">X777_02818</name>
</gene>
<proteinExistence type="predicted"/>
<evidence type="ECO:0000313" key="1">
    <source>
        <dbReference type="EMBL" id="EZA62192.1"/>
    </source>
</evidence>
<dbReference type="AlphaFoldDB" id="A0A026X1Q1"/>
<dbReference type="OrthoDB" id="8063677at2759"/>
<sequence>MEKLVLPKFNGKNFAVWRFQIESFLAVHDLLEVVDSTLKCPSEASRLDWKARLVIGNALETNIVRLVMNLKTANKMWTWLSSLYKLRNKTTIHLLLQKFLEYRMEEGMTISQHDEVAIITKTLHSLSAKYRHIISTWDTMLADQQIMTNLLTRLLNKEALEAR</sequence>
<accession>A0A026X1Q1</accession>
<dbReference type="Pfam" id="PF14223">
    <property type="entry name" value="Retrotran_gag_2"/>
    <property type="match status" value="1"/>
</dbReference>
<dbReference type="EMBL" id="KK107026">
    <property type="protein sequence ID" value="EZA62192.1"/>
    <property type="molecule type" value="Genomic_DNA"/>
</dbReference>
<evidence type="ECO:0008006" key="3">
    <source>
        <dbReference type="Google" id="ProtNLM"/>
    </source>
</evidence>
<dbReference type="Proteomes" id="UP000053097">
    <property type="component" value="Unassembled WGS sequence"/>
</dbReference>